<dbReference type="GO" id="GO:0003723">
    <property type="term" value="F:RNA binding"/>
    <property type="evidence" value="ECO:0007669"/>
    <property type="project" value="InterPro"/>
</dbReference>
<proteinExistence type="inferred from homology"/>
<evidence type="ECO:0000313" key="5">
    <source>
        <dbReference type="EMBL" id="ACB42542.1"/>
    </source>
</evidence>
<dbReference type="Pfam" id="PF22435">
    <property type="entry name" value="MRM3-like_sub_bind"/>
    <property type="match status" value="1"/>
</dbReference>
<dbReference type="InterPro" id="IPR029028">
    <property type="entry name" value="Alpha/beta_knot_MTases"/>
</dbReference>
<protein>
    <submittedName>
        <fullName evidence="5">tRNA/rRNA methyltransferase (SpoU)</fullName>
    </submittedName>
</protein>
<dbReference type="PANTHER" id="PTHR43191:SF2">
    <property type="entry name" value="RRNA METHYLTRANSFERASE 3, MITOCHONDRIAL"/>
    <property type="match status" value="1"/>
</dbReference>
<reference evidence="5" key="2">
    <citation type="journal article" date="2008" name="Curr. Biol.">
        <title>Chromatophore genome sequence of Paulinella sheds light on acquisition of photosynthesis by eukaryotes.</title>
        <authorList>
            <person name="Nowack E.C.M."/>
            <person name="Melkonian M."/>
            <person name="Gloeckner G."/>
        </authorList>
    </citation>
    <scope>NUCLEOTIDE SEQUENCE [LARGE SCALE GENOMIC DNA]</scope>
</reference>
<dbReference type="InterPro" id="IPR013123">
    <property type="entry name" value="SpoU_subst-bd"/>
</dbReference>
<dbReference type="CDD" id="cd18095">
    <property type="entry name" value="SpoU-like_rRNA-MTase"/>
    <property type="match status" value="1"/>
</dbReference>
<dbReference type="SUPFAM" id="SSF75217">
    <property type="entry name" value="alpha/beta knot"/>
    <property type="match status" value="1"/>
</dbReference>
<dbReference type="GO" id="GO:0032259">
    <property type="term" value="P:methylation"/>
    <property type="evidence" value="ECO:0007669"/>
    <property type="project" value="UniProtKB-KW"/>
</dbReference>
<dbReference type="SUPFAM" id="SSF55315">
    <property type="entry name" value="L30e-like"/>
    <property type="match status" value="1"/>
</dbReference>
<name>B1X3M3_PAUCH</name>
<keyword evidence="2 5" id="KW-0489">Methyltransferase</keyword>
<evidence type="ECO:0000256" key="1">
    <source>
        <dbReference type="ARBA" id="ARBA00007228"/>
    </source>
</evidence>
<organism evidence="5">
    <name type="scientific">Paulinella chromatophora</name>
    <dbReference type="NCBI Taxonomy" id="39717"/>
    <lineage>
        <taxon>Eukaryota</taxon>
        <taxon>Sar</taxon>
        <taxon>Rhizaria</taxon>
        <taxon>Cercozoa</taxon>
        <taxon>Imbricatea</taxon>
        <taxon>Silicofilosea</taxon>
        <taxon>Euglyphida</taxon>
        <taxon>Paulinellidae</taxon>
        <taxon>Paulinella</taxon>
    </lineage>
</organism>
<dbReference type="RefSeq" id="YP_002048752.1">
    <property type="nucleotide sequence ID" value="NC_011087.1"/>
</dbReference>
<dbReference type="AlphaFoldDB" id="B1X3M3"/>
<dbReference type="InterPro" id="IPR053888">
    <property type="entry name" value="MRM3-like_sub_bind"/>
</dbReference>
<dbReference type="PANTHER" id="PTHR43191">
    <property type="entry name" value="RRNA METHYLTRANSFERASE 3"/>
    <property type="match status" value="1"/>
</dbReference>
<dbReference type="SMART" id="SM00967">
    <property type="entry name" value="SpoU_sub_bind"/>
    <property type="match status" value="1"/>
</dbReference>
<sequence>MLISSRRNPLVNRIKSLHEAVGRRATDSILLEGTHLFQEIVRLGLVPNEIVATPQWIQTNNNLIINLPKNNLLKLVTIEVLRAISTTKQPDGVIAILPKGQLPLGPIIPNFLLVLDHLQDPGNLGTLMRTALAAGVDYVWLLEGADPWQPKVLRASAGATLALPLKRFLEKKLLLQNLQILKGMQRVATRVNKHEVTPFIQPYWQLNWCKPTILFLGNEGSGLDPGLEAVCTDAVTIPHTSLVESLNVGVAAAPLLLERIRQKLTCGD</sequence>
<evidence type="ECO:0000256" key="3">
    <source>
        <dbReference type="ARBA" id="ARBA00022679"/>
    </source>
</evidence>
<dbReference type="GO" id="GO:0006396">
    <property type="term" value="P:RNA processing"/>
    <property type="evidence" value="ECO:0007669"/>
    <property type="project" value="InterPro"/>
</dbReference>
<keyword evidence="5" id="KW-0934">Plastid</keyword>
<evidence type="ECO:0000256" key="2">
    <source>
        <dbReference type="ARBA" id="ARBA00022603"/>
    </source>
</evidence>
<feature type="domain" description="RNA 2-O ribose methyltransferase substrate binding" evidence="4">
    <location>
        <begin position="30"/>
        <end position="103"/>
    </location>
</feature>
<dbReference type="GO" id="GO:0008173">
    <property type="term" value="F:RNA methyltransferase activity"/>
    <property type="evidence" value="ECO:0007669"/>
    <property type="project" value="InterPro"/>
</dbReference>
<dbReference type="InterPro" id="IPR051259">
    <property type="entry name" value="rRNA_Methyltransferase"/>
</dbReference>
<dbReference type="Gene3D" id="3.40.1280.10">
    <property type="match status" value="1"/>
</dbReference>
<dbReference type="GO" id="GO:0005737">
    <property type="term" value="C:cytoplasm"/>
    <property type="evidence" value="ECO:0007669"/>
    <property type="project" value="UniProtKB-ARBA"/>
</dbReference>
<comment type="similarity">
    <text evidence="1">Belongs to the class IV-like SAM-binding methyltransferase superfamily. RNA methyltransferase TrmH family.</text>
</comment>
<reference evidence="5" key="1">
    <citation type="submission" date="2007-08" db="EMBL/GenBank/DDBJ databases">
        <authorList>
            <person name="Gloeckner G."/>
            <person name="Nowack E."/>
            <person name="Melkonian M."/>
        </authorList>
    </citation>
    <scope>NUCLEOTIDE SEQUENCE</scope>
</reference>
<keyword evidence="3 5" id="KW-0808">Transferase</keyword>
<dbReference type="InterPro" id="IPR029026">
    <property type="entry name" value="tRNA_m1G_MTases_N"/>
</dbReference>
<accession>B1X3M3</accession>
<dbReference type="Gene3D" id="3.30.1330.30">
    <property type="match status" value="1"/>
</dbReference>
<evidence type="ECO:0000259" key="4">
    <source>
        <dbReference type="SMART" id="SM00967"/>
    </source>
</evidence>
<dbReference type="GeneID" id="6481312"/>
<dbReference type="Pfam" id="PF00588">
    <property type="entry name" value="SpoU_methylase"/>
    <property type="match status" value="1"/>
</dbReference>
<geneLocation type="organellar chromatophore" evidence="5"/>
<gene>
    <name evidence="5" type="primary">spoU</name>
    <name evidence="5" type="ordered locus">PCC_0088</name>
</gene>
<dbReference type="InterPro" id="IPR029064">
    <property type="entry name" value="Ribosomal_eL30-like_sf"/>
</dbReference>
<dbReference type="EMBL" id="CP000815">
    <property type="protein sequence ID" value="ACB42542.1"/>
    <property type="molecule type" value="Genomic_DNA"/>
</dbReference>
<dbReference type="InterPro" id="IPR001537">
    <property type="entry name" value="SpoU_MeTrfase"/>
</dbReference>